<dbReference type="Pfam" id="PF16656">
    <property type="entry name" value="Pur_ac_phosph_N"/>
    <property type="match status" value="1"/>
</dbReference>
<dbReference type="InterPro" id="IPR029052">
    <property type="entry name" value="Metallo-depent_PP-like"/>
</dbReference>
<feature type="signal peptide" evidence="2">
    <location>
        <begin position="1"/>
        <end position="23"/>
    </location>
</feature>
<name>A0A0U5JEZ4_9BACT</name>
<dbReference type="InterPro" id="IPR003961">
    <property type="entry name" value="FN3_dom"/>
</dbReference>
<evidence type="ECO:0000313" key="5">
    <source>
        <dbReference type="EMBL" id="CUI17693.1"/>
    </source>
</evidence>
<dbReference type="PATRIC" id="fig|389348.3.peg.2346"/>
<dbReference type="GO" id="GO:0003993">
    <property type="term" value="F:acid phosphatase activity"/>
    <property type="evidence" value="ECO:0007669"/>
    <property type="project" value="InterPro"/>
</dbReference>
<evidence type="ECO:0000313" key="6">
    <source>
        <dbReference type="Proteomes" id="UP000069902"/>
    </source>
</evidence>
<dbReference type="Gene3D" id="3.60.21.10">
    <property type="match status" value="1"/>
</dbReference>
<dbReference type="CDD" id="cd00063">
    <property type="entry name" value="FN3"/>
    <property type="match status" value="1"/>
</dbReference>
<dbReference type="InParanoid" id="A0A0U5JEZ4"/>
<dbReference type="InterPro" id="IPR015914">
    <property type="entry name" value="PAPs_N"/>
</dbReference>
<organism evidence="5 6">
    <name type="scientific">Candidatus Protochlamydia naegleriophila</name>
    <dbReference type="NCBI Taxonomy" id="389348"/>
    <lineage>
        <taxon>Bacteria</taxon>
        <taxon>Pseudomonadati</taxon>
        <taxon>Chlamydiota</taxon>
        <taxon>Chlamydiia</taxon>
        <taxon>Parachlamydiales</taxon>
        <taxon>Parachlamydiaceae</taxon>
        <taxon>Candidatus Protochlamydia</taxon>
    </lineage>
</organism>
<dbReference type="InterPro" id="IPR008963">
    <property type="entry name" value="Purple_acid_Pase-like_N"/>
</dbReference>
<dbReference type="Proteomes" id="UP000069902">
    <property type="component" value="Chromosome cPNK"/>
</dbReference>
<dbReference type="STRING" id="389348.PNK_2089"/>
<sequence>MFIRFYRSFVCLFFCLAYSLCQADLASDTVYLTWQKDPTTTMTVQWVSATSDKDSRLLYRARHETNWQEVEGSWLNFPQTSQYLIHRIELTNLEPDTDYLFKLLHDDKTYLFRTMQSSLLRPLRFVVGGDMYHDGIDLMIEMCQQAAKVNPSFALVGGDIAYSVGSIHLPFQKINRWIEWLQAWHRSMVTPEGRLIPIIAAIGNHDLAGHFGQTPDQAKIFSSLFPMPGESIYNVLDFSSYLSLLILDSGHANPIAGNQASWIKSALDTRQHMQHRFAMYHVPAYPSIRDFNNPHSKAIRLHWVPAFENGNLHAAFEHHDHAYKRSHPLLNNVIHPKGVLYLGDGAWGIEKVRKMKSKKQPFYLAKFASARHVIVVTLQPAEQHFMCVDHQGHMIDEYNRSLLPAKESEQQDLQEVR</sequence>
<keyword evidence="1 2" id="KW-0732">Signal</keyword>
<dbReference type="SUPFAM" id="SSF56300">
    <property type="entry name" value="Metallo-dependent phosphatases"/>
    <property type="match status" value="1"/>
</dbReference>
<gene>
    <name evidence="5" type="ORF">PNK_2089</name>
</gene>
<feature type="chain" id="PRO_5006860443" evidence="2">
    <location>
        <begin position="24"/>
        <end position="417"/>
    </location>
</feature>
<accession>A0A0U5JEZ4</accession>
<dbReference type="InterPro" id="IPR039331">
    <property type="entry name" value="PAPs-like"/>
</dbReference>
<evidence type="ECO:0000256" key="1">
    <source>
        <dbReference type="ARBA" id="ARBA00022729"/>
    </source>
</evidence>
<reference evidence="6" key="1">
    <citation type="submission" date="2015-09" db="EMBL/GenBank/DDBJ databases">
        <authorList>
            <person name="Bertelli C."/>
        </authorList>
    </citation>
    <scope>NUCLEOTIDE SEQUENCE [LARGE SCALE GENOMIC DNA]</scope>
    <source>
        <strain evidence="6">KNic</strain>
    </source>
</reference>
<dbReference type="KEGG" id="pnl:PNK_2089"/>
<protein>
    <submittedName>
        <fullName evidence="5">Conserved putative secreted protein</fullName>
    </submittedName>
</protein>
<dbReference type="Gene3D" id="2.60.40.380">
    <property type="entry name" value="Purple acid phosphatase-like, N-terminal"/>
    <property type="match status" value="1"/>
</dbReference>
<dbReference type="Pfam" id="PF00149">
    <property type="entry name" value="Metallophos"/>
    <property type="match status" value="1"/>
</dbReference>
<evidence type="ECO:0000259" key="4">
    <source>
        <dbReference type="Pfam" id="PF16656"/>
    </source>
</evidence>
<dbReference type="PANTHER" id="PTHR22953">
    <property type="entry name" value="ACID PHOSPHATASE RELATED"/>
    <property type="match status" value="1"/>
</dbReference>
<dbReference type="GO" id="GO:0046872">
    <property type="term" value="F:metal ion binding"/>
    <property type="evidence" value="ECO:0007669"/>
    <property type="project" value="InterPro"/>
</dbReference>
<evidence type="ECO:0000256" key="2">
    <source>
        <dbReference type="SAM" id="SignalP"/>
    </source>
</evidence>
<proteinExistence type="predicted"/>
<evidence type="ECO:0000259" key="3">
    <source>
        <dbReference type="Pfam" id="PF00149"/>
    </source>
</evidence>
<dbReference type="SUPFAM" id="SSF49363">
    <property type="entry name" value="Purple acid phosphatase, N-terminal domain"/>
    <property type="match status" value="1"/>
</dbReference>
<feature type="domain" description="Calcineurin-like phosphoesterase" evidence="3">
    <location>
        <begin position="124"/>
        <end position="296"/>
    </location>
</feature>
<dbReference type="InterPro" id="IPR004843">
    <property type="entry name" value="Calcineurin-like_PHP"/>
</dbReference>
<feature type="domain" description="Purple acid phosphatase N-terminal" evidence="4">
    <location>
        <begin position="29"/>
        <end position="114"/>
    </location>
</feature>
<dbReference type="EMBL" id="LN879502">
    <property type="protein sequence ID" value="CUI17693.1"/>
    <property type="molecule type" value="Genomic_DNA"/>
</dbReference>
<dbReference type="AlphaFoldDB" id="A0A0U5JEZ4"/>
<dbReference type="RefSeq" id="WP_059061921.1">
    <property type="nucleotide sequence ID" value="NZ_LN879502.1"/>
</dbReference>
<keyword evidence="6" id="KW-1185">Reference proteome</keyword>
<dbReference type="PANTHER" id="PTHR22953:SF153">
    <property type="entry name" value="PURPLE ACID PHOSPHATASE"/>
    <property type="match status" value="1"/>
</dbReference>